<feature type="repeat" description="PPR" evidence="2">
    <location>
        <begin position="265"/>
        <end position="299"/>
    </location>
</feature>
<dbReference type="PANTHER" id="PTHR47941">
    <property type="entry name" value="PENTATRICOPEPTIDE REPEAT-CONTAINING PROTEIN 3, MITOCHONDRIAL"/>
    <property type="match status" value="1"/>
</dbReference>
<reference evidence="5 6" key="1">
    <citation type="journal article" date="2018" name="Sci. Rep.">
        <title>Raphidocelis subcapitata (=Pseudokirchneriella subcapitata) provides an insight into genome evolution and environmental adaptations in the Sphaeropleales.</title>
        <authorList>
            <person name="Suzuki S."/>
            <person name="Yamaguchi H."/>
            <person name="Nakajima N."/>
            <person name="Kawachi M."/>
        </authorList>
    </citation>
    <scope>NUCLEOTIDE SEQUENCE [LARGE SCALE GENOMIC DNA]</scope>
    <source>
        <strain evidence="5 6">NIES-35</strain>
    </source>
</reference>
<dbReference type="AlphaFoldDB" id="A0A2V0P6G2"/>
<sequence length="1041" mass="105511">MLLLSSPHMGSLEAAALLASSHEANMLAGSLAGVGGGSFGGGGPLSSSAWVATSFGAASRGLGSHADLASLGGSAHGGSHYHAGGGSGSVHGGSVHGGSPQGGPQFHGGAPSGSFHGGGLYAAAAGGPSLAGALQSLGAFSGPAAGGNDMLQHTAARPPPSVEDLLSFIAASPPGAPVAPAVAPALRQLDSSAVAALLKELGRQGLATRAVEVFDHLRSGAAGDASHLLDIYTYTTAISVCSSSQQLQRALELAAEMRGRGISCNVHTYSALMNVCIKSNEVQLAQEVYKQMLEEGCTPNLVTFNTLIDLYVKTGQWQEAIGVLDTLEQHGIQPEVRTYNTIITACNKSGRPEEGLAIYERMVRTGVKPSATTYTALISAYGKQGRVEAAMGIFADMVARGCERNVITYSSLISAAEKAGRADLALQLFDRMQQEGCRPNVVTYNSLIAACSHGAHWEDAERCFHQMQSQGCAPDGITYSALVTAYDRGGQWRRALGAYAQMSARGCHPDSAVYNALLGVCWSCGVSSAQMRASLIWSAANRSGHFRIYHQSRSDAAVLHHSCVVFTAGAALVTLLRWLVDIRHRMMRDGQALLRDRVVFVFQKGKACRVEQPAEVIREAVATVLAGAGSPFDVAAADGAAARIEAEAGALAGWLRSPAFAPLAFVAHAAGAKRASLEALISEDAALEARCADALGLVRSYEQLRSLGAGQQRAAPLDASLRRAALDAALEWAARLGLKPDTAHDALALLQRAGGAPGGGGGGGAGGGAALLAAPAWRLTLAACLVLGARQAEYPGALPGYDSVAAVTGYQPDAIAAAEQSVFVCCGGDLGVISPLRVANLLIERLGAGAAQQPAPLGAAQGPDPRCAAAGAGELPAIARRAALSPALDRLAPSLVAAAAVAVLRRRHGQWPVWPGALEALTGYRGPAAADFAGVMSELDAGAAAEAQEQQPAAPRAASASPPLVPPQQPRSPPGQQVGGPASAGPASRRGSGDAPAPAAPQARSPPPAGPAAEAGGLSAALRALGLGGGAGGGLGAAELP</sequence>
<accession>A0A2V0P6G2</accession>
<dbReference type="NCBIfam" id="TIGR00756">
    <property type="entry name" value="PPR"/>
    <property type="match status" value="8"/>
</dbReference>
<feature type="compositionally biased region" description="Low complexity" evidence="3">
    <location>
        <begin position="943"/>
        <end position="962"/>
    </location>
</feature>
<feature type="repeat" description="PPR" evidence="2">
    <location>
        <begin position="370"/>
        <end position="404"/>
    </location>
</feature>
<evidence type="ECO:0000256" key="3">
    <source>
        <dbReference type="SAM" id="MobiDB-lite"/>
    </source>
</evidence>
<dbReference type="EMBL" id="BDRX01000064">
    <property type="protein sequence ID" value="GBF95436.1"/>
    <property type="molecule type" value="Genomic_DNA"/>
</dbReference>
<evidence type="ECO:0000259" key="4">
    <source>
        <dbReference type="Pfam" id="PF17177"/>
    </source>
</evidence>
<feature type="repeat" description="PPR" evidence="2">
    <location>
        <begin position="335"/>
        <end position="369"/>
    </location>
</feature>
<dbReference type="PROSITE" id="PS51375">
    <property type="entry name" value="PPR"/>
    <property type="match status" value="8"/>
</dbReference>
<feature type="repeat" description="PPR" evidence="2">
    <location>
        <begin position="405"/>
        <end position="439"/>
    </location>
</feature>
<organism evidence="5 6">
    <name type="scientific">Raphidocelis subcapitata</name>
    <dbReference type="NCBI Taxonomy" id="307507"/>
    <lineage>
        <taxon>Eukaryota</taxon>
        <taxon>Viridiplantae</taxon>
        <taxon>Chlorophyta</taxon>
        <taxon>core chlorophytes</taxon>
        <taxon>Chlorophyceae</taxon>
        <taxon>CS clade</taxon>
        <taxon>Sphaeropleales</taxon>
        <taxon>Selenastraceae</taxon>
        <taxon>Raphidocelis</taxon>
    </lineage>
</organism>
<dbReference type="OrthoDB" id="42736at2759"/>
<feature type="repeat" description="PPR" evidence="2">
    <location>
        <begin position="300"/>
        <end position="334"/>
    </location>
</feature>
<name>A0A2V0P6G2_9CHLO</name>
<feature type="region of interest" description="Disordered" evidence="3">
    <location>
        <begin position="77"/>
        <end position="111"/>
    </location>
</feature>
<proteinExistence type="predicted"/>
<dbReference type="Pfam" id="PF17177">
    <property type="entry name" value="PPR_long"/>
    <property type="match status" value="1"/>
</dbReference>
<feature type="repeat" description="PPR" evidence="2">
    <location>
        <begin position="475"/>
        <end position="509"/>
    </location>
</feature>
<keyword evidence="6" id="KW-1185">Reference proteome</keyword>
<evidence type="ECO:0000313" key="6">
    <source>
        <dbReference type="Proteomes" id="UP000247498"/>
    </source>
</evidence>
<dbReference type="InParanoid" id="A0A2V0P6G2"/>
<comment type="caution">
    <text evidence="5">The sequence shown here is derived from an EMBL/GenBank/DDBJ whole genome shotgun (WGS) entry which is preliminary data.</text>
</comment>
<feature type="repeat" description="PPR" evidence="2">
    <location>
        <begin position="230"/>
        <end position="264"/>
    </location>
</feature>
<feature type="region of interest" description="Disordered" evidence="3">
    <location>
        <begin position="943"/>
        <end position="1015"/>
    </location>
</feature>
<keyword evidence="1" id="KW-0677">Repeat</keyword>
<evidence type="ECO:0000256" key="1">
    <source>
        <dbReference type="ARBA" id="ARBA00022737"/>
    </source>
</evidence>
<dbReference type="Pfam" id="PF13812">
    <property type="entry name" value="PPR_3"/>
    <property type="match status" value="2"/>
</dbReference>
<dbReference type="InterPro" id="IPR011990">
    <property type="entry name" value="TPR-like_helical_dom_sf"/>
</dbReference>
<protein>
    <recommendedName>
        <fullName evidence="4">PROP1-like PPR domain-containing protein</fullName>
    </recommendedName>
</protein>
<gene>
    <name evidence="5" type="ORF">Rsub_08398</name>
</gene>
<dbReference type="Gene3D" id="1.25.40.10">
    <property type="entry name" value="Tetratricopeptide repeat domain"/>
    <property type="match status" value="3"/>
</dbReference>
<evidence type="ECO:0000256" key="2">
    <source>
        <dbReference type="PROSITE-ProRule" id="PRU00708"/>
    </source>
</evidence>
<evidence type="ECO:0000313" key="5">
    <source>
        <dbReference type="EMBL" id="GBF95436.1"/>
    </source>
</evidence>
<dbReference type="InterPro" id="IPR033443">
    <property type="entry name" value="PROP1-like_PPR_dom"/>
</dbReference>
<dbReference type="SUPFAM" id="SSF48452">
    <property type="entry name" value="TPR-like"/>
    <property type="match status" value="1"/>
</dbReference>
<feature type="domain" description="PROP1-like PPR" evidence="4">
    <location>
        <begin position="200"/>
        <end position="352"/>
    </location>
</feature>
<dbReference type="InterPro" id="IPR002885">
    <property type="entry name" value="PPR_rpt"/>
</dbReference>
<feature type="compositionally biased region" description="Pro residues" evidence="3">
    <location>
        <begin position="963"/>
        <end position="973"/>
    </location>
</feature>
<dbReference type="Proteomes" id="UP000247498">
    <property type="component" value="Unassembled WGS sequence"/>
</dbReference>
<feature type="repeat" description="PPR" evidence="2">
    <location>
        <begin position="440"/>
        <end position="474"/>
    </location>
</feature>
<dbReference type="STRING" id="307507.A0A2V0P6G2"/>
<feature type="compositionally biased region" description="Gly residues" evidence="3">
    <location>
        <begin position="83"/>
        <end position="101"/>
    </location>
</feature>
<feature type="compositionally biased region" description="Low complexity" evidence="3">
    <location>
        <begin position="102"/>
        <end position="111"/>
    </location>
</feature>